<organism evidence="1 2">
    <name type="scientific">Pleurodeles waltl</name>
    <name type="common">Iberian ribbed newt</name>
    <dbReference type="NCBI Taxonomy" id="8319"/>
    <lineage>
        <taxon>Eukaryota</taxon>
        <taxon>Metazoa</taxon>
        <taxon>Chordata</taxon>
        <taxon>Craniata</taxon>
        <taxon>Vertebrata</taxon>
        <taxon>Euteleostomi</taxon>
        <taxon>Amphibia</taxon>
        <taxon>Batrachia</taxon>
        <taxon>Caudata</taxon>
        <taxon>Salamandroidea</taxon>
        <taxon>Salamandridae</taxon>
        <taxon>Pleurodelinae</taxon>
        <taxon>Pleurodeles</taxon>
    </lineage>
</organism>
<name>A0AAV7V2T6_PLEWA</name>
<proteinExistence type="predicted"/>
<accession>A0AAV7V2T6</accession>
<dbReference type="AlphaFoldDB" id="A0AAV7V2T6"/>
<sequence length="233" mass="25611">MHLSMHTLLRAMDRVNGKHAPQYAHAVQGHGQSMVSMHLSMHTLFRAVDSVHGAWTEYGKHAPQYAHAAQGHGESMVGMHLSMPTPFRAMDSVHGPWKEYGKDAPQYAHAAQGHGQSMVSMHLSMHTLLRAVDRLYGKHAPQYAHAVQGHGQRTWTTGILLQIPNTTEERLLSHHLILVLLGLIPEDTAAGEARGAPGVLDLSSQVSRHLISSALYVIPQGRNTMERDMEGVS</sequence>
<gene>
    <name evidence="1" type="ORF">NDU88_004164</name>
</gene>
<evidence type="ECO:0000313" key="1">
    <source>
        <dbReference type="EMBL" id="KAJ1194879.1"/>
    </source>
</evidence>
<dbReference type="EMBL" id="JANPWB010000004">
    <property type="protein sequence ID" value="KAJ1194879.1"/>
    <property type="molecule type" value="Genomic_DNA"/>
</dbReference>
<protein>
    <submittedName>
        <fullName evidence="1">Uncharacterized protein</fullName>
    </submittedName>
</protein>
<reference evidence="1" key="1">
    <citation type="journal article" date="2022" name="bioRxiv">
        <title>Sequencing and chromosome-scale assembly of the giantPleurodeles waltlgenome.</title>
        <authorList>
            <person name="Brown T."/>
            <person name="Elewa A."/>
            <person name="Iarovenko S."/>
            <person name="Subramanian E."/>
            <person name="Araus A.J."/>
            <person name="Petzold A."/>
            <person name="Susuki M."/>
            <person name="Suzuki K.-i.T."/>
            <person name="Hayashi T."/>
            <person name="Toyoda A."/>
            <person name="Oliveira C."/>
            <person name="Osipova E."/>
            <person name="Leigh N.D."/>
            <person name="Simon A."/>
            <person name="Yun M.H."/>
        </authorList>
    </citation>
    <scope>NUCLEOTIDE SEQUENCE</scope>
    <source>
        <strain evidence="1">20211129_DDA</strain>
        <tissue evidence="1">Liver</tissue>
    </source>
</reference>
<dbReference type="Proteomes" id="UP001066276">
    <property type="component" value="Chromosome 2_2"/>
</dbReference>
<comment type="caution">
    <text evidence="1">The sequence shown here is derived from an EMBL/GenBank/DDBJ whole genome shotgun (WGS) entry which is preliminary data.</text>
</comment>
<evidence type="ECO:0000313" key="2">
    <source>
        <dbReference type="Proteomes" id="UP001066276"/>
    </source>
</evidence>
<keyword evidence="2" id="KW-1185">Reference proteome</keyword>